<evidence type="ECO:0000256" key="6">
    <source>
        <dbReference type="ARBA" id="ARBA00022970"/>
    </source>
</evidence>
<keyword evidence="12" id="KW-1185">Reference proteome</keyword>
<proteinExistence type="inferred from homology"/>
<feature type="transmembrane region" description="Helical" evidence="9">
    <location>
        <begin position="55"/>
        <end position="79"/>
    </location>
</feature>
<dbReference type="SUPFAM" id="SSF161098">
    <property type="entry name" value="MetI-like"/>
    <property type="match status" value="1"/>
</dbReference>
<dbReference type="GO" id="GO:0006865">
    <property type="term" value="P:amino acid transport"/>
    <property type="evidence" value="ECO:0007669"/>
    <property type="project" value="UniProtKB-KW"/>
</dbReference>
<dbReference type="OrthoDB" id="7341446at2"/>
<dbReference type="InterPro" id="IPR035906">
    <property type="entry name" value="MetI-like_sf"/>
</dbReference>
<feature type="transmembrane region" description="Helical" evidence="9">
    <location>
        <begin position="194"/>
        <end position="211"/>
    </location>
</feature>
<dbReference type="GO" id="GO:0043190">
    <property type="term" value="C:ATP-binding cassette (ABC) transporter complex"/>
    <property type="evidence" value="ECO:0007669"/>
    <property type="project" value="InterPro"/>
</dbReference>
<comment type="similarity">
    <text evidence="2">Belongs to the binding-protein-dependent transport system permease family. HisMQ subfamily.</text>
</comment>
<dbReference type="Pfam" id="PF00528">
    <property type="entry name" value="BPD_transp_1"/>
    <property type="match status" value="1"/>
</dbReference>
<dbReference type="InterPro" id="IPR043429">
    <property type="entry name" value="ArtM/GltK/GlnP/TcyL/YhdX-like"/>
</dbReference>
<dbReference type="RefSeq" id="WP_101248769.1">
    <property type="nucleotide sequence ID" value="NZ_PIUM01000001.1"/>
</dbReference>
<feature type="transmembrane region" description="Helical" evidence="9">
    <location>
        <begin position="15"/>
        <end position="35"/>
    </location>
</feature>
<dbReference type="PANTHER" id="PTHR30614:SF0">
    <property type="entry name" value="L-CYSTINE TRANSPORT SYSTEM PERMEASE PROTEIN TCYL"/>
    <property type="match status" value="1"/>
</dbReference>
<reference evidence="12" key="1">
    <citation type="submission" date="2017-12" db="EMBL/GenBank/DDBJ databases">
        <title>Draft genome sequence of Telmatospirillum siberiense 26-4b1T, an acidotolerant peatland alphaproteobacterium potentially involved in sulfur cycling.</title>
        <authorList>
            <person name="Hausmann B."/>
            <person name="Pjevac P."/>
            <person name="Schreck K."/>
            <person name="Herbold C.W."/>
            <person name="Daims H."/>
            <person name="Wagner M."/>
            <person name="Pester M."/>
            <person name="Loy A."/>
        </authorList>
    </citation>
    <scope>NUCLEOTIDE SEQUENCE [LARGE SCALE GENOMIC DNA]</scope>
    <source>
        <strain evidence="12">26-4b1</strain>
    </source>
</reference>
<evidence type="ECO:0000256" key="8">
    <source>
        <dbReference type="ARBA" id="ARBA00023136"/>
    </source>
</evidence>
<keyword evidence="6" id="KW-0029">Amino-acid transport</keyword>
<dbReference type="AlphaFoldDB" id="A0A2N3Q1K2"/>
<evidence type="ECO:0000313" key="12">
    <source>
        <dbReference type="Proteomes" id="UP000233293"/>
    </source>
</evidence>
<evidence type="ECO:0000256" key="9">
    <source>
        <dbReference type="RuleBase" id="RU363032"/>
    </source>
</evidence>
<evidence type="ECO:0000256" key="5">
    <source>
        <dbReference type="ARBA" id="ARBA00022692"/>
    </source>
</evidence>
<keyword evidence="3 9" id="KW-0813">Transport</keyword>
<keyword evidence="8 9" id="KW-0472">Membrane</keyword>
<evidence type="ECO:0000256" key="4">
    <source>
        <dbReference type="ARBA" id="ARBA00022475"/>
    </source>
</evidence>
<name>A0A2N3Q1K2_9PROT</name>
<organism evidence="11 12">
    <name type="scientific">Telmatospirillum siberiense</name>
    <dbReference type="NCBI Taxonomy" id="382514"/>
    <lineage>
        <taxon>Bacteria</taxon>
        <taxon>Pseudomonadati</taxon>
        <taxon>Pseudomonadota</taxon>
        <taxon>Alphaproteobacteria</taxon>
        <taxon>Rhodospirillales</taxon>
        <taxon>Rhodospirillaceae</taxon>
        <taxon>Telmatospirillum</taxon>
    </lineage>
</organism>
<evidence type="ECO:0000256" key="1">
    <source>
        <dbReference type="ARBA" id="ARBA00004429"/>
    </source>
</evidence>
<dbReference type="PROSITE" id="PS50928">
    <property type="entry name" value="ABC_TM1"/>
    <property type="match status" value="1"/>
</dbReference>
<comment type="subcellular location">
    <subcellularLocation>
        <location evidence="1">Cell inner membrane</location>
        <topology evidence="1">Multi-pass membrane protein</topology>
    </subcellularLocation>
    <subcellularLocation>
        <location evidence="9">Cell membrane</location>
        <topology evidence="9">Multi-pass membrane protein</topology>
    </subcellularLocation>
</comment>
<evidence type="ECO:0000256" key="7">
    <source>
        <dbReference type="ARBA" id="ARBA00022989"/>
    </source>
</evidence>
<evidence type="ECO:0000256" key="3">
    <source>
        <dbReference type="ARBA" id="ARBA00022448"/>
    </source>
</evidence>
<sequence length="262" mass="28635">MTSARLTLRLAPGRGWNWAALSGAIALAVIAVALLPAPPLLSTLLRWLPHLAQGFAMNVLISVLAVGLGTLGGIVLGGLELSPFAAIRRPTHWFVQTFRNAPLLVMVYFSSYIFPFEISIQHHYVAFPDWLKATLGLALPASAYVAEIVRGAVRSISTAQWQSAKALGFRRIQTLRWVILPQCVKRALPPWMNLYATITMGTTLASLVGVADLLNAANNASAAVHSTNFTIVVYLSILVWFFLYCYAISAVTKALERKYAFH</sequence>
<keyword evidence="7 9" id="KW-1133">Transmembrane helix</keyword>
<keyword evidence="4" id="KW-1003">Cell membrane</keyword>
<dbReference type="CDD" id="cd06261">
    <property type="entry name" value="TM_PBP2"/>
    <property type="match status" value="1"/>
</dbReference>
<dbReference type="Proteomes" id="UP000233293">
    <property type="component" value="Unassembled WGS sequence"/>
</dbReference>
<gene>
    <name evidence="11" type="ORF">CWS72_01455</name>
</gene>
<dbReference type="InterPro" id="IPR010065">
    <property type="entry name" value="AA_ABC_transptr_permease_3TM"/>
</dbReference>
<dbReference type="InterPro" id="IPR000515">
    <property type="entry name" value="MetI-like"/>
</dbReference>
<feature type="transmembrane region" description="Helical" evidence="9">
    <location>
        <begin position="231"/>
        <end position="252"/>
    </location>
</feature>
<dbReference type="GO" id="GO:0022857">
    <property type="term" value="F:transmembrane transporter activity"/>
    <property type="evidence" value="ECO:0007669"/>
    <property type="project" value="InterPro"/>
</dbReference>
<dbReference type="PANTHER" id="PTHR30614">
    <property type="entry name" value="MEMBRANE COMPONENT OF AMINO ACID ABC TRANSPORTER"/>
    <property type="match status" value="1"/>
</dbReference>
<protein>
    <submittedName>
        <fullName evidence="11">Amino acid ABC transporter</fullName>
    </submittedName>
</protein>
<keyword evidence="5 9" id="KW-0812">Transmembrane</keyword>
<evidence type="ECO:0000259" key="10">
    <source>
        <dbReference type="PROSITE" id="PS50928"/>
    </source>
</evidence>
<comment type="caution">
    <text evidence="11">The sequence shown here is derived from an EMBL/GenBank/DDBJ whole genome shotgun (WGS) entry which is preliminary data.</text>
</comment>
<feature type="domain" description="ABC transmembrane type-1" evidence="10">
    <location>
        <begin position="55"/>
        <end position="244"/>
    </location>
</feature>
<evidence type="ECO:0000256" key="2">
    <source>
        <dbReference type="ARBA" id="ARBA00010072"/>
    </source>
</evidence>
<dbReference type="NCBIfam" id="TIGR01726">
    <property type="entry name" value="HEQRo_perm_3TM"/>
    <property type="match status" value="1"/>
</dbReference>
<dbReference type="EMBL" id="PIUM01000001">
    <property type="protein sequence ID" value="PKU26537.1"/>
    <property type="molecule type" value="Genomic_DNA"/>
</dbReference>
<accession>A0A2N3Q1K2</accession>
<dbReference type="Gene3D" id="1.10.3720.10">
    <property type="entry name" value="MetI-like"/>
    <property type="match status" value="1"/>
</dbReference>
<evidence type="ECO:0000313" key="11">
    <source>
        <dbReference type="EMBL" id="PKU26537.1"/>
    </source>
</evidence>